<dbReference type="Proteomes" id="UP000199410">
    <property type="component" value="Unassembled WGS sequence"/>
</dbReference>
<organism evidence="2 3">
    <name type="scientific">Lysinibacillus fusiformis</name>
    <dbReference type="NCBI Taxonomy" id="28031"/>
    <lineage>
        <taxon>Bacteria</taxon>
        <taxon>Bacillati</taxon>
        <taxon>Bacillota</taxon>
        <taxon>Bacilli</taxon>
        <taxon>Bacillales</taxon>
        <taxon>Bacillaceae</taxon>
        <taxon>Lysinibacillus</taxon>
    </lineage>
</organism>
<dbReference type="Pfam" id="PF12730">
    <property type="entry name" value="ABC2_membrane_4"/>
    <property type="match status" value="1"/>
</dbReference>
<evidence type="ECO:0000313" key="2">
    <source>
        <dbReference type="EMBL" id="SEQ33597.1"/>
    </source>
</evidence>
<dbReference type="RefSeq" id="WP_089985843.1">
    <property type="nucleotide sequence ID" value="NZ_FMVP01000005.1"/>
</dbReference>
<feature type="transmembrane region" description="Helical" evidence="1">
    <location>
        <begin position="49"/>
        <end position="77"/>
    </location>
</feature>
<dbReference type="PANTHER" id="PTHR37305:SF1">
    <property type="entry name" value="MEMBRANE PROTEIN"/>
    <property type="match status" value="1"/>
</dbReference>
<reference evidence="2 3" key="1">
    <citation type="submission" date="2016-10" db="EMBL/GenBank/DDBJ databases">
        <authorList>
            <person name="Varghese N."/>
            <person name="Submissions S."/>
        </authorList>
    </citation>
    <scope>NUCLEOTIDE SEQUENCE [LARGE SCALE GENOMIC DNA]</scope>
    <source>
        <strain evidence="2 3">TC-13</strain>
    </source>
</reference>
<feature type="transmembrane region" description="Helical" evidence="1">
    <location>
        <begin position="104"/>
        <end position="128"/>
    </location>
</feature>
<feature type="transmembrane region" description="Helical" evidence="1">
    <location>
        <begin position="140"/>
        <end position="161"/>
    </location>
</feature>
<gene>
    <name evidence="2" type="ORF">SAMN02787113_01511</name>
</gene>
<keyword evidence="1" id="KW-0812">Transmembrane</keyword>
<proteinExistence type="predicted"/>
<evidence type="ECO:0000313" key="3">
    <source>
        <dbReference type="Proteomes" id="UP000199410"/>
    </source>
</evidence>
<evidence type="ECO:0000256" key="1">
    <source>
        <dbReference type="SAM" id="Phobius"/>
    </source>
</evidence>
<feature type="transmembrane region" description="Helical" evidence="1">
    <location>
        <begin position="20"/>
        <end position="37"/>
    </location>
</feature>
<accession>A0A1H9F6W4</accession>
<dbReference type="PANTHER" id="PTHR37305">
    <property type="entry name" value="INTEGRAL MEMBRANE PROTEIN-RELATED"/>
    <property type="match status" value="1"/>
</dbReference>
<name>A0A1H9F6W4_9BACI</name>
<evidence type="ECO:0008006" key="4">
    <source>
        <dbReference type="Google" id="ProtNLM"/>
    </source>
</evidence>
<dbReference type="CDD" id="cd21809">
    <property type="entry name" value="ABC-2_lan_permease-like"/>
    <property type="match status" value="1"/>
</dbReference>
<dbReference type="AlphaFoldDB" id="A0A1H9F6W4"/>
<feature type="transmembrane region" description="Helical" evidence="1">
    <location>
        <begin position="168"/>
        <end position="186"/>
    </location>
</feature>
<keyword evidence="1" id="KW-0472">Membrane</keyword>
<feature type="transmembrane region" description="Helical" evidence="1">
    <location>
        <begin position="221"/>
        <end position="240"/>
    </location>
</feature>
<keyword evidence="1" id="KW-1133">Transmembrane helix</keyword>
<comment type="caution">
    <text evidence="2">The sequence shown here is derived from an EMBL/GenBank/DDBJ whole genome shotgun (WGS) entry which is preliminary data.</text>
</comment>
<dbReference type="EMBL" id="FOEL01000004">
    <property type="protein sequence ID" value="SEQ33597.1"/>
    <property type="molecule type" value="Genomic_DNA"/>
</dbReference>
<sequence length="245" mass="27567">MTAILRAEWFKLRKSKMVPIILAGPIIGLFIGLSANLEDNMSGVPINEWYIALFSMNLTYALLFLPLITGVFASLICRYEHQSGGWKQLLALPVTRGKVFVAKYVLIVLLVMAMQLLYLCSVFTVGMIKGYTDPFPMEIVWKSIVGGWVATLPLVALQLWMSIMFKSFAAPFAVNVVFTLPSIFAINSERIGPYYPWAQPFSMMYIGGSTDDVFFVPWEQLLTVVGGGFILFFLGGYYYFQRKAI</sequence>
<protein>
    <recommendedName>
        <fullName evidence="4">MrsE</fullName>
    </recommendedName>
</protein>